<dbReference type="InterPro" id="IPR038810">
    <property type="entry name" value="CNTLN"/>
</dbReference>
<keyword evidence="4" id="KW-1185">Reference proteome</keyword>
<gene>
    <name evidence="3" type="ORF">MAR_025377</name>
</gene>
<dbReference type="Proteomes" id="UP001164746">
    <property type="component" value="Chromosome 3"/>
</dbReference>
<accession>A0ABY7DU80</accession>
<dbReference type="EMBL" id="CP111014">
    <property type="protein sequence ID" value="WAR01005.1"/>
    <property type="molecule type" value="Genomic_DNA"/>
</dbReference>
<dbReference type="PANTHER" id="PTHR18957:SF0">
    <property type="entry name" value="CENTLEIN"/>
    <property type="match status" value="1"/>
</dbReference>
<proteinExistence type="predicted"/>
<dbReference type="PANTHER" id="PTHR18957">
    <property type="entry name" value="CENTLEIN"/>
    <property type="match status" value="1"/>
</dbReference>
<feature type="compositionally biased region" description="Acidic residues" evidence="2">
    <location>
        <begin position="244"/>
        <end position="258"/>
    </location>
</feature>
<feature type="coiled-coil region" evidence="1">
    <location>
        <begin position="155"/>
        <end position="189"/>
    </location>
</feature>
<evidence type="ECO:0000256" key="2">
    <source>
        <dbReference type="SAM" id="MobiDB-lite"/>
    </source>
</evidence>
<feature type="region of interest" description="Disordered" evidence="2">
    <location>
        <begin position="244"/>
        <end position="303"/>
    </location>
</feature>
<sequence length="486" mass="56320">MLVDSLNGQIRELNELKKAHAKRLERLKTVQDSYRNVKEQLKTLEDEYYGSKKKRKKVKRADPRDLRQEDSPAVWNELAYFKNENRNMAIERMSLEEELDGLRVQASQDAATVHELRVALQQEKEERAYDRKKTEREVEGVSNQRSELVLLRSEVQNGKMTAERLTRELHEARADREALTEEKKLKRELDEERAISRLHSGKATSPIMKTVTLKPSGKSRRKHNGKSRTAFNVSASKKFEELVEEGWEEMSGESDNEGGTESGTDTLGERIVQKSRHHKPDMSTTDSSMDQHKHRRTSPTAKKSPAYNALVRQLRPMKQRVGYLQQQVLTLRESRAVALKLTEELKERNKLNGDMDKLLGEKKDLEQRLTQKLDNLLPETGRSDHDWKVLEARLKSCSTELSRQNNVVRQLKQENEQLTDQVKLLQDKVGRAERDSSQKRTLLEDQRTRVRQALESAKADANSLEQLDTKTKLLQDTNEKQKIQKL</sequence>
<reference evidence="3" key="1">
    <citation type="submission" date="2022-11" db="EMBL/GenBank/DDBJ databases">
        <title>Centuries of genome instability and evolution in soft-shell clam transmissible cancer (bioRxiv).</title>
        <authorList>
            <person name="Hart S.F.M."/>
            <person name="Yonemitsu M.A."/>
            <person name="Giersch R.M."/>
            <person name="Beal B.F."/>
            <person name="Arriagada G."/>
            <person name="Davis B.W."/>
            <person name="Ostrander E.A."/>
            <person name="Goff S.P."/>
            <person name="Metzger M.J."/>
        </authorList>
    </citation>
    <scope>NUCLEOTIDE SEQUENCE</scope>
    <source>
        <strain evidence="3">MELC-2E11</strain>
        <tissue evidence="3">Siphon/mantle</tissue>
    </source>
</reference>
<evidence type="ECO:0000313" key="4">
    <source>
        <dbReference type="Proteomes" id="UP001164746"/>
    </source>
</evidence>
<protein>
    <submittedName>
        <fullName evidence="3">CNTLN-like protein</fullName>
    </submittedName>
</protein>
<keyword evidence="1" id="KW-0175">Coiled coil</keyword>
<evidence type="ECO:0000313" key="3">
    <source>
        <dbReference type="EMBL" id="WAR01005.1"/>
    </source>
</evidence>
<organism evidence="3 4">
    <name type="scientific">Mya arenaria</name>
    <name type="common">Soft-shell clam</name>
    <dbReference type="NCBI Taxonomy" id="6604"/>
    <lineage>
        <taxon>Eukaryota</taxon>
        <taxon>Metazoa</taxon>
        <taxon>Spiralia</taxon>
        <taxon>Lophotrochozoa</taxon>
        <taxon>Mollusca</taxon>
        <taxon>Bivalvia</taxon>
        <taxon>Autobranchia</taxon>
        <taxon>Heteroconchia</taxon>
        <taxon>Euheterodonta</taxon>
        <taxon>Imparidentia</taxon>
        <taxon>Neoheterodontei</taxon>
        <taxon>Myida</taxon>
        <taxon>Myoidea</taxon>
        <taxon>Myidae</taxon>
        <taxon>Mya</taxon>
    </lineage>
</organism>
<name>A0ABY7DU80_MYAAR</name>
<feature type="coiled-coil region" evidence="1">
    <location>
        <begin position="341"/>
        <end position="467"/>
    </location>
</feature>
<feature type="coiled-coil region" evidence="1">
    <location>
        <begin position="3"/>
        <end position="54"/>
    </location>
</feature>
<evidence type="ECO:0000256" key="1">
    <source>
        <dbReference type="SAM" id="Coils"/>
    </source>
</evidence>